<evidence type="ECO:0000313" key="8">
    <source>
        <dbReference type="Proteomes" id="UP001139365"/>
    </source>
</evidence>
<comment type="caution">
    <text evidence="5">The sequence shown here is derived from an EMBL/GenBank/DDBJ whole genome shotgun (WGS) entry which is preliminary data.</text>
</comment>
<dbReference type="PROSITE" id="PS50995">
    <property type="entry name" value="HTH_MARR_2"/>
    <property type="match status" value="1"/>
</dbReference>
<sequence length="153" mass="17684">MIFELAELLPLTGQMKKLYVKACRAVCKKYELTQTEFDILDFLGERTGIDTANEIARRRLIKKANISTSVDRLIKKGYIRRRVDPDDRRFIHLELTGNAEPTVSEIKKTQSDFFSRFTAGLSKEELETYRLLTEKLLFSIKRCTRRADGGSIC</sequence>
<dbReference type="InterPro" id="IPR000835">
    <property type="entry name" value="HTH_MarR-typ"/>
</dbReference>
<accession>R6TX39</accession>
<organism evidence="5 7">
    <name type="scientific">Candidatus Colimorpha enterica</name>
    <dbReference type="NCBI Taxonomy" id="3083063"/>
    <lineage>
        <taxon>Bacteria</taxon>
        <taxon>Pseudomonadati</taxon>
        <taxon>Bacteroidota</taxon>
        <taxon>Bacteroidia</taxon>
        <taxon>Bacteroidales</taxon>
        <taxon>Candidatus Colimorpha</taxon>
    </lineage>
</organism>
<evidence type="ECO:0000256" key="1">
    <source>
        <dbReference type="ARBA" id="ARBA00023015"/>
    </source>
</evidence>
<reference evidence="5" key="1">
    <citation type="submission" date="2012-11" db="EMBL/GenBank/DDBJ databases">
        <title>Dependencies among metagenomic species, viruses, plasmids and units of genetic variation.</title>
        <authorList>
            <person name="Nielsen H.B."/>
            <person name="Almeida M."/>
            <person name="Juncker A.S."/>
            <person name="Rasmussen S."/>
            <person name="Li J."/>
            <person name="Sunagawa S."/>
            <person name="Plichta D."/>
            <person name="Gautier L."/>
            <person name="Le Chatelier E."/>
            <person name="Peletier E."/>
            <person name="Bonde I."/>
            <person name="Nielsen T."/>
            <person name="Manichanh C."/>
            <person name="Arumugam M."/>
            <person name="Batto J."/>
            <person name="Santos M.B.Q.D."/>
            <person name="Blom N."/>
            <person name="Borruel N."/>
            <person name="Burgdorf K.S."/>
            <person name="Boumezbeur F."/>
            <person name="Casellas F."/>
            <person name="Dore J."/>
            <person name="Guarner F."/>
            <person name="Hansen T."/>
            <person name="Hildebrand F."/>
            <person name="Kaas R.S."/>
            <person name="Kennedy S."/>
            <person name="Kristiansen K."/>
            <person name="Kultima J.R."/>
            <person name="Leonard P."/>
            <person name="Levenez F."/>
            <person name="Lund O."/>
            <person name="Moumen B."/>
            <person name="Le Paslier D."/>
            <person name="Pons N."/>
            <person name="Pedersen O."/>
            <person name="Prifti E."/>
            <person name="Qin J."/>
            <person name="Raes J."/>
            <person name="Tap J."/>
            <person name="Tims S."/>
            <person name="Ussery D.W."/>
            <person name="Yamada T."/>
            <person name="MetaHit consortium"/>
            <person name="Renault P."/>
            <person name="Sicheritz-Ponten T."/>
            <person name="Bork P."/>
            <person name="Wang J."/>
            <person name="Brunak S."/>
            <person name="Ehrlich S.D."/>
        </authorList>
    </citation>
    <scope>NUCLEOTIDE SEQUENCE [LARGE SCALE GENOMIC DNA]</scope>
</reference>
<keyword evidence="3" id="KW-0804">Transcription</keyword>
<dbReference type="Proteomes" id="UP001139365">
    <property type="component" value="Unassembled WGS sequence"/>
</dbReference>
<evidence type="ECO:0000313" key="7">
    <source>
        <dbReference type="Proteomes" id="UP000017938"/>
    </source>
</evidence>
<protein>
    <submittedName>
        <fullName evidence="6">MarR family transcriptional regulator</fullName>
    </submittedName>
    <submittedName>
        <fullName evidence="5">Transcriptional regulator MarR family</fullName>
    </submittedName>
</protein>
<reference evidence="6 8" key="2">
    <citation type="submission" date="2022-03" db="EMBL/GenBank/DDBJ databases">
        <title>Metagenome-assembled genomes from swine fecal metagenomes.</title>
        <authorList>
            <person name="Holman D.B."/>
            <person name="Kommadath A."/>
        </authorList>
    </citation>
    <scope>NUCLEOTIDE SEQUENCE [LARGE SCALE GENOMIC DNA]</scope>
    <source>
        <strain evidence="6">SUG147</strain>
    </source>
</reference>
<dbReference type="GO" id="GO:0003700">
    <property type="term" value="F:DNA-binding transcription factor activity"/>
    <property type="evidence" value="ECO:0007669"/>
    <property type="project" value="InterPro"/>
</dbReference>
<proteinExistence type="predicted"/>
<dbReference type="PANTHER" id="PTHR42756:SF1">
    <property type="entry name" value="TRANSCRIPTIONAL REPRESSOR OF EMRAB OPERON"/>
    <property type="match status" value="1"/>
</dbReference>
<dbReference type="PRINTS" id="PR00598">
    <property type="entry name" value="HTHMARR"/>
</dbReference>
<dbReference type="Proteomes" id="UP000017938">
    <property type="component" value="Unassembled WGS sequence"/>
</dbReference>
<dbReference type="EMBL" id="JALEMU010000040">
    <property type="protein sequence ID" value="MCI5755122.1"/>
    <property type="molecule type" value="Genomic_DNA"/>
</dbReference>
<dbReference type="SMART" id="SM00347">
    <property type="entry name" value="HTH_MARR"/>
    <property type="match status" value="1"/>
</dbReference>
<dbReference type="STRING" id="1263015.BN580_01499"/>
<feature type="domain" description="HTH marR-type" evidence="4">
    <location>
        <begin position="1"/>
        <end position="138"/>
    </location>
</feature>
<evidence type="ECO:0000313" key="5">
    <source>
        <dbReference type="EMBL" id="CDC74399.1"/>
    </source>
</evidence>
<evidence type="ECO:0000256" key="3">
    <source>
        <dbReference type="ARBA" id="ARBA00023163"/>
    </source>
</evidence>
<dbReference type="Pfam" id="PF12802">
    <property type="entry name" value="MarR_2"/>
    <property type="match status" value="1"/>
</dbReference>
<dbReference type="PANTHER" id="PTHR42756">
    <property type="entry name" value="TRANSCRIPTIONAL REGULATOR, MARR"/>
    <property type="match status" value="1"/>
</dbReference>
<keyword evidence="2" id="KW-0238">DNA-binding</keyword>
<dbReference type="SUPFAM" id="SSF46785">
    <property type="entry name" value="Winged helix' DNA-binding domain"/>
    <property type="match status" value="1"/>
</dbReference>
<dbReference type="InterPro" id="IPR036390">
    <property type="entry name" value="WH_DNA-bd_sf"/>
</dbReference>
<evidence type="ECO:0000313" key="6">
    <source>
        <dbReference type="EMBL" id="MCI5755122.1"/>
    </source>
</evidence>
<evidence type="ECO:0000259" key="4">
    <source>
        <dbReference type="PROSITE" id="PS50995"/>
    </source>
</evidence>
<evidence type="ECO:0000256" key="2">
    <source>
        <dbReference type="ARBA" id="ARBA00023125"/>
    </source>
</evidence>
<dbReference type="Gene3D" id="1.10.10.10">
    <property type="entry name" value="Winged helix-like DNA-binding domain superfamily/Winged helix DNA-binding domain"/>
    <property type="match status" value="1"/>
</dbReference>
<dbReference type="GO" id="GO:0003677">
    <property type="term" value="F:DNA binding"/>
    <property type="evidence" value="ECO:0007669"/>
    <property type="project" value="UniProtKB-KW"/>
</dbReference>
<dbReference type="EMBL" id="CBFW010000217">
    <property type="protein sequence ID" value="CDC74399.1"/>
    <property type="molecule type" value="Genomic_DNA"/>
</dbReference>
<keyword evidence="1" id="KW-0805">Transcription regulation</keyword>
<dbReference type="PROSITE" id="PS01117">
    <property type="entry name" value="HTH_MARR_1"/>
    <property type="match status" value="1"/>
</dbReference>
<dbReference type="InterPro" id="IPR023187">
    <property type="entry name" value="Tscrpt_reg_MarR-type_CS"/>
</dbReference>
<gene>
    <name evidence="5" type="ORF">BN580_01499</name>
    <name evidence="6" type="ORF">MR241_02370</name>
</gene>
<name>R6TX39_9BACT</name>
<dbReference type="InterPro" id="IPR036388">
    <property type="entry name" value="WH-like_DNA-bd_sf"/>
</dbReference>
<dbReference type="AlphaFoldDB" id="R6TX39"/>